<keyword evidence="1" id="KW-0812">Transmembrane</keyword>
<dbReference type="Proteomes" id="UP000002588">
    <property type="component" value="Chromosome"/>
</dbReference>
<evidence type="ECO:0000313" key="2">
    <source>
        <dbReference type="EMBL" id="CAL95914.1"/>
    </source>
</evidence>
<gene>
    <name evidence="2" type="ordered locus">azo3298</name>
</gene>
<dbReference type="RefSeq" id="WP_011767021.1">
    <property type="nucleotide sequence ID" value="NC_008702.1"/>
</dbReference>
<proteinExistence type="predicted"/>
<dbReference type="OrthoDB" id="8687573at2"/>
<dbReference type="eggNOG" id="ENOG5030XQ7">
    <property type="taxonomic scope" value="Bacteria"/>
</dbReference>
<sequence>MRIVVIAFLVLIVASLGSALAFLIRDRGRGERTARALALRVGLSITLFTLLMAGFATGLIDSKL</sequence>
<feature type="transmembrane region" description="Helical" evidence="1">
    <location>
        <begin position="37"/>
        <end position="60"/>
    </location>
</feature>
<name>A1KAQ8_AZOSB</name>
<keyword evidence="1" id="KW-0472">Membrane</keyword>
<evidence type="ECO:0000256" key="1">
    <source>
        <dbReference type="SAM" id="Phobius"/>
    </source>
</evidence>
<accession>A1KAQ8</accession>
<organism evidence="2 3">
    <name type="scientific">Azoarcus sp. (strain BH72)</name>
    <dbReference type="NCBI Taxonomy" id="418699"/>
    <lineage>
        <taxon>Bacteria</taxon>
        <taxon>Pseudomonadati</taxon>
        <taxon>Pseudomonadota</taxon>
        <taxon>Betaproteobacteria</taxon>
        <taxon>Rhodocyclales</taxon>
        <taxon>Zoogloeaceae</taxon>
        <taxon>Azoarcus</taxon>
    </lineage>
</organism>
<evidence type="ECO:0000313" key="3">
    <source>
        <dbReference type="Proteomes" id="UP000002588"/>
    </source>
</evidence>
<dbReference type="HOGENOM" id="CLU_162755_2_2_4"/>
<dbReference type="KEGG" id="azo:azo3298"/>
<dbReference type="NCBIfam" id="NF033233">
    <property type="entry name" value="twin_helix"/>
    <property type="match status" value="1"/>
</dbReference>
<dbReference type="AlphaFoldDB" id="A1KAQ8"/>
<protein>
    <submittedName>
        <fullName evidence="2">Conserved hypothetical membrane protein</fullName>
    </submittedName>
</protein>
<dbReference type="KEGG" id="aoa:dqs_3436"/>
<dbReference type="InterPro" id="IPR021313">
    <property type="entry name" value="DUF2909"/>
</dbReference>
<keyword evidence="3" id="KW-1185">Reference proteome</keyword>
<dbReference type="EMBL" id="AM406670">
    <property type="protein sequence ID" value="CAL95914.1"/>
    <property type="molecule type" value="Genomic_DNA"/>
</dbReference>
<reference evidence="2 3" key="1">
    <citation type="journal article" date="2006" name="Nat. Biotechnol.">
        <title>Complete genome of the mutualistic, N2-fixing grass endophyte Azoarcus sp. strain BH72.</title>
        <authorList>
            <person name="Krause A."/>
            <person name="Ramakumar A."/>
            <person name="Bartels D."/>
            <person name="Battistoni F."/>
            <person name="Bekel T."/>
            <person name="Boch J."/>
            <person name="Boehm M."/>
            <person name="Friedrich F."/>
            <person name="Hurek T."/>
            <person name="Krause L."/>
            <person name="Linke B."/>
            <person name="McHardy A.C."/>
            <person name="Sarkar A."/>
            <person name="Schneiker S."/>
            <person name="Syed A.A."/>
            <person name="Thauer R."/>
            <person name="Vorhoelter F.-J."/>
            <person name="Weidner S."/>
            <person name="Puehler A."/>
            <person name="Reinhold-Hurek B."/>
            <person name="Kaiser O."/>
            <person name="Goesmann A."/>
        </authorList>
    </citation>
    <scope>NUCLEOTIDE SEQUENCE [LARGE SCALE GENOMIC DNA]</scope>
    <source>
        <strain evidence="2 3">BH72</strain>
    </source>
</reference>
<dbReference type="Pfam" id="PF11137">
    <property type="entry name" value="DUF2909"/>
    <property type="match status" value="1"/>
</dbReference>
<dbReference type="STRING" id="62928.azo3298"/>
<keyword evidence="1" id="KW-1133">Transmembrane helix</keyword>